<dbReference type="EMBL" id="SRMA01026853">
    <property type="protein sequence ID" value="TRY66326.1"/>
    <property type="molecule type" value="Genomic_DNA"/>
</dbReference>
<dbReference type="Gene3D" id="2.60.40.10">
    <property type="entry name" value="Immunoglobulins"/>
    <property type="match status" value="2"/>
</dbReference>
<dbReference type="GO" id="GO:0004896">
    <property type="term" value="F:cytokine receptor activity"/>
    <property type="evidence" value="ECO:0007669"/>
    <property type="project" value="InterPro"/>
</dbReference>
<dbReference type="SMART" id="SM00408">
    <property type="entry name" value="IGc2"/>
    <property type="match status" value="1"/>
</dbReference>
<dbReference type="PROSITE" id="PS50835">
    <property type="entry name" value="IG_LIKE"/>
    <property type="match status" value="1"/>
</dbReference>
<feature type="chain" id="PRO_5021719324" description="Fibronectin type-III domain-containing protein" evidence="6">
    <location>
        <begin position="26"/>
        <end position="265"/>
    </location>
</feature>
<evidence type="ECO:0000256" key="5">
    <source>
        <dbReference type="ARBA" id="ARBA00023319"/>
    </source>
</evidence>
<feature type="domain" description="Fibronectin type-III" evidence="8">
    <location>
        <begin position="168"/>
        <end position="264"/>
    </location>
</feature>
<dbReference type="InterPro" id="IPR053073">
    <property type="entry name" value="IL11/IL27_subunit_beta"/>
</dbReference>
<feature type="signal peptide" evidence="6">
    <location>
        <begin position="1"/>
        <end position="25"/>
    </location>
</feature>
<dbReference type="PROSITE" id="PS50853">
    <property type="entry name" value="FN3"/>
    <property type="match status" value="1"/>
</dbReference>
<dbReference type="InterPro" id="IPR003599">
    <property type="entry name" value="Ig_sub"/>
</dbReference>
<dbReference type="InterPro" id="IPR036179">
    <property type="entry name" value="Ig-like_dom_sf"/>
</dbReference>
<dbReference type="SMART" id="SM00409">
    <property type="entry name" value="IG"/>
    <property type="match status" value="1"/>
</dbReference>
<dbReference type="SUPFAM" id="SSF48726">
    <property type="entry name" value="Immunoglobulin"/>
    <property type="match status" value="1"/>
</dbReference>
<dbReference type="GO" id="GO:0016020">
    <property type="term" value="C:membrane"/>
    <property type="evidence" value="ECO:0007669"/>
    <property type="project" value="InterPro"/>
</dbReference>
<accession>A0A553NLK7</accession>
<gene>
    <name evidence="9" type="ORF">DNTS_024321</name>
</gene>
<reference evidence="9 10" key="1">
    <citation type="journal article" date="2019" name="Sci. Data">
        <title>Hybrid genome assembly and annotation of Danionella translucida.</title>
        <authorList>
            <person name="Kadobianskyi M."/>
            <person name="Schulze L."/>
            <person name="Schuelke M."/>
            <person name="Judkewitz B."/>
        </authorList>
    </citation>
    <scope>NUCLEOTIDE SEQUENCE [LARGE SCALE GENOMIC DNA]</scope>
    <source>
        <strain evidence="9 10">Bolton</strain>
    </source>
</reference>
<feature type="domain" description="Ig-like" evidence="7">
    <location>
        <begin position="31"/>
        <end position="86"/>
    </location>
</feature>
<dbReference type="STRING" id="623744.A0A553NLK7"/>
<dbReference type="InterPro" id="IPR003598">
    <property type="entry name" value="Ig_sub2"/>
</dbReference>
<protein>
    <recommendedName>
        <fullName evidence="11">Fibronectin type-III domain-containing protein</fullName>
    </recommendedName>
</protein>
<dbReference type="InterPro" id="IPR003961">
    <property type="entry name" value="FN3_dom"/>
</dbReference>
<dbReference type="InterPro" id="IPR036116">
    <property type="entry name" value="FN3_sf"/>
</dbReference>
<keyword evidence="5" id="KW-0393">Immunoglobulin domain</keyword>
<evidence type="ECO:0000259" key="7">
    <source>
        <dbReference type="PROSITE" id="PS50835"/>
    </source>
</evidence>
<evidence type="ECO:0000256" key="4">
    <source>
        <dbReference type="ARBA" id="ARBA00023180"/>
    </source>
</evidence>
<proteinExistence type="inferred from homology"/>
<dbReference type="PANTHER" id="PTHR48483">
    <property type="entry name" value="INTERLEUKIN-27 SUBUNIT BETA"/>
    <property type="match status" value="1"/>
</dbReference>
<keyword evidence="10" id="KW-1185">Reference proteome</keyword>
<comment type="similarity">
    <text evidence="1">Belongs to the type I cytokine receptor family. Type 3 subfamily.</text>
</comment>
<dbReference type="PANTHER" id="PTHR48483:SF2">
    <property type="entry name" value="INTERLEUKIN-27 SUBUNIT BETA"/>
    <property type="match status" value="1"/>
</dbReference>
<dbReference type="InterPro" id="IPR013783">
    <property type="entry name" value="Ig-like_fold"/>
</dbReference>
<keyword evidence="4" id="KW-0325">Glycoprotein</keyword>
<name>A0A553NLK7_9TELE</name>
<dbReference type="CDD" id="cd00063">
    <property type="entry name" value="FN3"/>
    <property type="match status" value="1"/>
</dbReference>
<evidence type="ECO:0000256" key="2">
    <source>
        <dbReference type="ARBA" id="ARBA00022729"/>
    </source>
</evidence>
<evidence type="ECO:0000256" key="3">
    <source>
        <dbReference type="ARBA" id="ARBA00022737"/>
    </source>
</evidence>
<dbReference type="SMART" id="SM00060">
    <property type="entry name" value="FN3"/>
    <property type="match status" value="1"/>
</dbReference>
<evidence type="ECO:0000313" key="9">
    <source>
        <dbReference type="EMBL" id="TRY66326.1"/>
    </source>
</evidence>
<comment type="caution">
    <text evidence="9">The sequence shown here is derived from an EMBL/GenBank/DDBJ whole genome shotgun (WGS) entry which is preliminary data.</text>
</comment>
<dbReference type="InterPro" id="IPR003530">
    <property type="entry name" value="Hematopoietin_rcpt_L_F3_CS"/>
</dbReference>
<dbReference type="PROSITE" id="PS01354">
    <property type="entry name" value="HEMATOPO_REC_L_F3"/>
    <property type="match status" value="1"/>
</dbReference>
<keyword evidence="2 6" id="KW-0732">Signal</keyword>
<evidence type="ECO:0008006" key="11">
    <source>
        <dbReference type="Google" id="ProtNLM"/>
    </source>
</evidence>
<evidence type="ECO:0000256" key="1">
    <source>
        <dbReference type="ARBA" id="ARBA00010890"/>
    </source>
</evidence>
<keyword evidence="3" id="KW-0677">Repeat</keyword>
<organism evidence="9 10">
    <name type="scientific">Danionella cerebrum</name>
    <dbReference type="NCBI Taxonomy" id="2873325"/>
    <lineage>
        <taxon>Eukaryota</taxon>
        <taxon>Metazoa</taxon>
        <taxon>Chordata</taxon>
        <taxon>Craniata</taxon>
        <taxon>Vertebrata</taxon>
        <taxon>Euteleostomi</taxon>
        <taxon>Actinopterygii</taxon>
        <taxon>Neopterygii</taxon>
        <taxon>Teleostei</taxon>
        <taxon>Ostariophysi</taxon>
        <taxon>Cypriniformes</taxon>
        <taxon>Danionidae</taxon>
        <taxon>Danioninae</taxon>
        <taxon>Danionella</taxon>
    </lineage>
</organism>
<evidence type="ECO:0000259" key="8">
    <source>
        <dbReference type="PROSITE" id="PS50853"/>
    </source>
</evidence>
<evidence type="ECO:0000256" key="6">
    <source>
        <dbReference type="SAM" id="SignalP"/>
    </source>
</evidence>
<dbReference type="SUPFAM" id="SSF49265">
    <property type="entry name" value="Fibronectin type III"/>
    <property type="match status" value="1"/>
</dbReference>
<dbReference type="InterPro" id="IPR007110">
    <property type="entry name" value="Ig-like_dom"/>
</dbReference>
<evidence type="ECO:0000313" key="10">
    <source>
        <dbReference type="Proteomes" id="UP000316079"/>
    </source>
</evidence>
<sequence length="265" mass="29600">MDTHNFKMWLMCVLGVLFISIGGFSQDIQKPDLREVFAAVGSPVNITCPHTDEEGVEWRLNNTVLVSRAVLNIQNASLKDRGIYSCHRTDGDIIQVVSLHLGCKSSSEPLSSARQCQQRIEHGSLCVLEELELFATEPTLFNITAVNALGCATRIWPFIFEEIVKPDPPVNISVMVMPDRKLSVQWDPPPTWPDPVNFLLKYRVKFHLGKPASSRTLGPYETNRMVLSGLVAGRIYHIQISAKDFLDVGQSSEWSTPITISLPIN</sequence>
<dbReference type="Proteomes" id="UP000316079">
    <property type="component" value="Unassembled WGS sequence"/>
</dbReference>
<dbReference type="AlphaFoldDB" id="A0A553NLK7"/>
<dbReference type="OrthoDB" id="6381660at2759"/>
<dbReference type="Pfam" id="PF00041">
    <property type="entry name" value="fn3"/>
    <property type="match status" value="1"/>
</dbReference>